<comment type="similarity">
    <text evidence="2">Belongs to the CWC22 family.</text>
</comment>
<feature type="domain" description="MI" evidence="5">
    <location>
        <begin position="639"/>
        <end position="764"/>
    </location>
</feature>
<dbReference type="InterPro" id="IPR003890">
    <property type="entry name" value="MIF4G-like_typ-3"/>
</dbReference>
<feature type="region of interest" description="Disordered" evidence="4">
    <location>
        <begin position="1"/>
        <end position="29"/>
    </location>
</feature>
<dbReference type="InterPro" id="IPR003891">
    <property type="entry name" value="Initiation_fac_eIF4g_MI"/>
</dbReference>
<sequence>MRPKETRHSAYGGNGREAASRNDTTKLPSTLEGELLQFAPDSRFSFRPKKQVINRKLNRKNERLAKKQKTTTHDLMRKESSKLRTAPAIPSKDPKSRAMMASALARTNAILKRREQEKKISEAALKVKSDKEREGRQLHKLAETNPAFFKSLQDQNLVSKRIIIKNNGLSAGMDLDGDESNIQTYSKLLKLKDGTINQSFKRDGLDFLLDGISTNTPSSLHKTRDHPDDDSEDEFGFADENQSDVEMNTEQEEHHSNEEEMLSDINSSLDGSQSDESDSYSESSETSETSEMEGHSISDDVDNHHQLDTPTGEESEIEPPSDTKAIGASASQHRVSAGTSSTAVSGKYIPPFLRKVDTTRTEKYLRLKRQLQGLLNRLTDTTLESIVMSIEEVFRSNSRHDVTEIITDIMLSYVGDQSNILDSFITTYAGLIAALYNAVGIEFGAHFIQALTEQFDTSRNRSLDAKQSEKDDTDKRCTNFSMLLAMLYNFEVVSCVLLYDIIRMSIESLNELDVEVLLRILRLGGHQLRSDDPASLKDIVLLIKEAIGKRDQKTLSARLKFMVDTIMDIKNNKRKHADQKVANQSQQDRIKKAVANISKRRSLHGPEPLRVTRGLSESSSQKAPQELLEIARRHKMHTDVRRSIFVVLMSSEDCVDAFERLLRLNLKDKQERDIVRVIIHCCNLEGVYNPYYSLVSEQLCKNAHSFKITFQYAVWDVLKALGDEEEGEYTGEKGLIRVSNLAKMLAHLIGNESLPLSILKAANFTTPTKLQILFFRLLLMDIFIKSPVVASSNPDSKFQKPFVRIKSQPDLTDLCEGLLLILQAHVLPPLRSRKFGVLGIKEKDVTIVKRRVKLVKDLLS</sequence>
<evidence type="ECO:0000313" key="6">
    <source>
        <dbReference type="EMBL" id="KAH6585902.1"/>
    </source>
</evidence>
<feature type="region of interest" description="Disordered" evidence="4">
    <location>
        <begin position="59"/>
        <end position="95"/>
    </location>
</feature>
<accession>A0ABQ8ESH3</accession>
<dbReference type="SMART" id="SM00543">
    <property type="entry name" value="MIF4G"/>
    <property type="match status" value="1"/>
</dbReference>
<gene>
    <name evidence="6" type="ORF">BASA50_000846</name>
</gene>
<evidence type="ECO:0000256" key="4">
    <source>
        <dbReference type="SAM" id="MobiDB-lite"/>
    </source>
</evidence>
<dbReference type="PANTHER" id="PTHR18034:SF4">
    <property type="entry name" value="NUCLEOLAR MIF4G DOMAIN-CONTAINING PROTEIN 1"/>
    <property type="match status" value="1"/>
</dbReference>
<feature type="compositionally biased region" description="Acidic residues" evidence="4">
    <location>
        <begin position="228"/>
        <end position="250"/>
    </location>
</feature>
<name>A0ABQ8ESH3_9FUNG</name>
<protein>
    <recommendedName>
        <fullName evidence="5">MI domain-containing protein</fullName>
    </recommendedName>
</protein>
<dbReference type="Pfam" id="PF02847">
    <property type="entry name" value="MA3"/>
    <property type="match status" value="1"/>
</dbReference>
<dbReference type="Pfam" id="PF02854">
    <property type="entry name" value="MIF4G"/>
    <property type="match status" value="1"/>
</dbReference>
<dbReference type="EMBL" id="JAFCIX010000577">
    <property type="protein sequence ID" value="KAH6585902.1"/>
    <property type="molecule type" value="Genomic_DNA"/>
</dbReference>
<evidence type="ECO:0000259" key="5">
    <source>
        <dbReference type="PROSITE" id="PS51366"/>
    </source>
</evidence>
<evidence type="ECO:0000313" key="7">
    <source>
        <dbReference type="Proteomes" id="UP001648503"/>
    </source>
</evidence>
<dbReference type="PANTHER" id="PTHR18034">
    <property type="entry name" value="CELL CYCLE CONTROL PROTEIN CWF22-RELATED"/>
    <property type="match status" value="1"/>
</dbReference>
<keyword evidence="7" id="KW-1185">Reference proteome</keyword>
<comment type="subcellular location">
    <subcellularLocation>
        <location evidence="1">Nucleus</location>
        <location evidence="1">Nucleolus</location>
    </subcellularLocation>
</comment>
<keyword evidence="3" id="KW-0539">Nucleus</keyword>
<dbReference type="PROSITE" id="PS51366">
    <property type="entry name" value="MI"/>
    <property type="match status" value="1"/>
</dbReference>
<feature type="compositionally biased region" description="Low complexity" evidence="4">
    <location>
        <begin position="280"/>
        <end position="289"/>
    </location>
</feature>
<reference evidence="6 7" key="1">
    <citation type="submission" date="2021-02" db="EMBL/GenBank/DDBJ databases">
        <title>Variation within the Batrachochytrium salamandrivorans European outbreak.</title>
        <authorList>
            <person name="Kelly M."/>
            <person name="Pasmans F."/>
            <person name="Shea T.P."/>
            <person name="Munoz J.F."/>
            <person name="Carranza S."/>
            <person name="Cuomo C.A."/>
            <person name="Martel A."/>
        </authorList>
    </citation>
    <scope>NUCLEOTIDE SEQUENCE [LARGE SCALE GENOMIC DNA]</scope>
    <source>
        <strain evidence="6 7">AMFP18/2</strain>
    </source>
</reference>
<dbReference type="Gene3D" id="1.25.40.180">
    <property type="match status" value="1"/>
</dbReference>
<feature type="region of interest" description="Disordered" evidence="4">
    <location>
        <begin position="215"/>
        <end position="342"/>
    </location>
</feature>
<dbReference type="InterPro" id="IPR050781">
    <property type="entry name" value="CWC22_splicing_factor"/>
</dbReference>
<feature type="compositionally biased region" description="Basic and acidic residues" evidence="4">
    <location>
        <begin position="59"/>
        <end position="82"/>
    </location>
</feature>
<organism evidence="6 7">
    <name type="scientific">Batrachochytrium salamandrivorans</name>
    <dbReference type="NCBI Taxonomy" id="1357716"/>
    <lineage>
        <taxon>Eukaryota</taxon>
        <taxon>Fungi</taxon>
        <taxon>Fungi incertae sedis</taxon>
        <taxon>Chytridiomycota</taxon>
        <taxon>Chytridiomycota incertae sedis</taxon>
        <taxon>Chytridiomycetes</taxon>
        <taxon>Rhizophydiales</taxon>
        <taxon>Rhizophydiales incertae sedis</taxon>
        <taxon>Batrachochytrium</taxon>
    </lineage>
</organism>
<dbReference type="Proteomes" id="UP001648503">
    <property type="component" value="Unassembled WGS sequence"/>
</dbReference>
<evidence type="ECO:0000256" key="2">
    <source>
        <dbReference type="ARBA" id="ARBA00006856"/>
    </source>
</evidence>
<feature type="compositionally biased region" description="Polar residues" evidence="4">
    <location>
        <begin position="329"/>
        <end position="342"/>
    </location>
</feature>
<proteinExistence type="inferred from homology"/>
<dbReference type="SMART" id="SM00544">
    <property type="entry name" value="MA3"/>
    <property type="match status" value="1"/>
</dbReference>
<comment type="caution">
    <text evidence="6">The sequence shown here is derived from an EMBL/GenBank/DDBJ whole genome shotgun (WGS) entry which is preliminary data.</text>
</comment>
<evidence type="ECO:0000256" key="1">
    <source>
        <dbReference type="ARBA" id="ARBA00004604"/>
    </source>
</evidence>
<evidence type="ECO:0000256" key="3">
    <source>
        <dbReference type="ARBA" id="ARBA00023242"/>
    </source>
</evidence>
<dbReference type="SUPFAM" id="SSF48371">
    <property type="entry name" value="ARM repeat"/>
    <property type="match status" value="1"/>
</dbReference>
<feature type="compositionally biased region" description="Basic and acidic residues" evidence="4">
    <location>
        <begin position="292"/>
        <end position="307"/>
    </location>
</feature>
<dbReference type="InterPro" id="IPR016024">
    <property type="entry name" value="ARM-type_fold"/>
</dbReference>